<protein>
    <submittedName>
        <fullName evidence="1">Uncharacterized protein</fullName>
    </submittedName>
</protein>
<sequence length="176" mass="19656">MNGANLWIWTGRVNYLLRGLAALLIPELYSVSEWTSLLDGGFVSTKSRICFVSEKYSSRAPPSQGCALGGFKIMCLRNWISLLESEKVAQPSMAKPSQPVLMNEKSNVSIVQEMGELQDRRQSRRGEEYHISLFCKAKNRGGRCLSDVSDCDEVEGVMPTTLSFGMLSREGCLRHK</sequence>
<organism evidence="1 2">
    <name type="scientific">Lepidopterella palustris CBS 459.81</name>
    <dbReference type="NCBI Taxonomy" id="1314670"/>
    <lineage>
        <taxon>Eukaryota</taxon>
        <taxon>Fungi</taxon>
        <taxon>Dikarya</taxon>
        <taxon>Ascomycota</taxon>
        <taxon>Pezizomycotina</taxon>
        <taxon>Dothideomycetes</taxon>
        <taxon>Pleosporomycetidae</taxon>
        <taxon>Mytilinidiales</taxon>
        <taxon>Argynnaceae</taxon>
        <taxon>Lepidopterella</taxon>
    </lineage>
</organism>
<dbReference type="Proteomes" id="UP000250266">
    <property type="component" value="Unassembled WGS sequence"/>
</dbReference>
<gene>
    <name evidence="1" type="ORF">K432DRAFT_441795</name>
</gene>
<dbReference type="EMBL" id="KV744897">
    <property type="protein sequence ID" value="OCK82144.1"/>
    <property type="molecule type" value="Genomic_DNA"/>
</dbReference>
<evidence type="ECO:0000313" key="1">
    <source>
        <dbReference type="EMBL" id="OCK82144.1"/>
    </source>
</evidence>
<evidence type="ECO:0000313" key="2">
    <source>
        <dbReference type="Proteomes" id="UP000250266"/>
    </source>
</evidence>
<reference evidence="1 2" key="1">
    <citation type="journal article" date="2016" name="Nat. Commun.">
        <title>Ectomycorrhizal ecology is imprinted in the genome of the dominant symbiotic fungus Cenococcum geophilum.</title>
        <authorList>
            <consortium name="DOE Joint Genome Institute"/>
            <person name="Peter M."/>
            <person name="Kohler A."/>
            <person name="Ohm R.A."/>
            <person name="Kuo A."/>
            <person name="Krutzmann J."/>
            <person name="Morin E."/>
            <person name="Arend M."/>
            <person name="Barry K.W."/>
            <person name="Binder M."/>
            <person name="Choi C."/>
            <person name="Clum A."/>
            <person name="Copeland A."/>
            <person name="Grisel N."/>
            <person name="Haridas S."/>
            <person name="Kipfer T."/>
            <person name="LaButti K."/>
            <person name="Lindquist E."/>
            <person name="Lipzen A."/>
            <person name="Maire R."/>
            <person name="Meier B."/>
            <person name="Mihaltcheva S."/>
            <person name="Molinier V."/>
            <person name="Murat C."/>
            <person name="Poggeler S."/>
            <person name="Quandt C.A."/>
            <person name="Sperisen C."/>
            <person name="Tritt A."/>
            <person name="Tisserant E."/>
            <person name="Crous P.W."/>
            <person name="Henrissat B."/>
            <person name="Nehls U."/>
            <person name="Egli S."/>
            <person name="Spatafora J.W."/>
            <person name="Grigoriev I.V."/>
            <person name="Martin F.M."/>
        </authorList>
    </citation>
    <scope>NUCLEOTIDE SEQUENCE [LARGE SCALE GENOMIC DNA]</scope>
    <source>
        <strain evidence="1 2">CBS 459.81</strain>
    </source>
</reference>
<dbReference type="AlphaFoldDB" id="A0A8E2JHG3"/>
<name>A0A8E2JHG3_9PEZI</name>
<accession>A0A8E2JHG3</accession>
<keyword evidence="2" id="KW-1185">Reference proteome</keyword>
<proteinExistence type="predicted"/>